<gene>
    <name evidence="4" type="ORF">AC00_1852</name>
</gene>
<sequence>MGYENVDHFAKLFLRHVGCSPSDYRRQFKNCFAEQEILSEFPQPVSLAG</sequence>
<dbReference type="AlphaFoldDB" id="A0AAN4NUG5"/>
<organism evidence="4 5">
    <name type="scientific">Escherichia coli 1-250-04_S3_C1</name>
    <dbReference type="NCBI Taxonomy" id="1444135"/>
    <lineage>
        <taxon>Bacteria</taxon>
        <taxon>Pseudomonadati</taxon>
        <taxon>Pseudomonadota</taxon>
        <taxon>Gammaproteobacteria</taxon>
        <taxon>Enterobacterales</taxon>
        <taxon>Enterobacteriaceae</taxon>
        <taxon>Escherichia</taxon>
    </lineage>
</organism>
<dbReference type="EMBL" id="JJLU01000065">
    <property type="protein sequence ID" value="EZJ86164.1"/>
    <property type="molecule type" value="Genomic_DNA"/>
</dbReference>
<keyword evidence="1" id="KW-0805">Transcription regulation</keyword>
<dbReference type="PROSITE" id="PS01124">
    <property type="entry name" value="HTH_ARAC_FAMILY_2"/>
    <property type="match status" value="1"/>
</dbReference>
<dbReference type="SUPFAM" id="SSF46689">
    <property type="entry name" value="Homeodomain-like"/>
    <property type="match status" value="1"/>
</dbReference>
<dbReference type="Proteomes" id="UP000024043">
    <property type="component" value="Unassembled WGS sequence"/>
</dbReference>
<comment type="caution">
    <text evidence="4">The sequence shown here is derived from an EMBL/GenBank/DDBJ whole genome shotgun (WGS) entry which is preliminary data.</text>
</comment>
<dbReference type="GO" id="GO:0043565">
    <property type="term" value="F:sequence-specific DNA binding"/>
    <property type="evidence" value="ECO:0007669"/>
    <property type="project" value="InterPro"/>
</dbReference>
<name>A0AAN4NUG5_ECOLX</name>
<reference evidence="4 5" key="1">
    <citation type="submission" date="2014-03" db="EMBL/GenBank/DDBJ databases">
        <title>Genetic Variability of E. coli after antibiotic treatment.</title>
        <authorList>
            <person name="Silbergeld E."/>
            <person name="Coles C."/>
            <person name="Seidman J.C."/>
            <person name="You Y."/>
            <person name="George J."/>
            <person name="Nadendla S."/>
            <person name="Huot H."/>
            <person name="Daugherty S.C."/>
            <person name="Nagaraj S."/>
            <person name="Ott S."/>
            <person name="Klega K."/>
            <person name="Rasko D."/>
        </authorList>
    </citation>
    <scope>NUCLEOTIDE SEQUENCE [LARGE SCALE GENOMIC DNA]</scope>
    <source>
        <strain evidence="4 5">1-250-04_S3_C1</strain>
    </source>
</reference>
<evidence type="ECO:0000313" key="5">
    <source>
        <dbReference type="Proteomes" id="UP000024043"/>
    </source>
</evidence>
<dbReference type="InterPro" id="IPR018060">
    <property type="entry name" value="HTH_AraC"/>
</dbReference>
<dbReference type="GO" id="GO:0003700">
    <property type="term" value="F:DNA-binding transcription factor activity"/>
    <property type="evidence" value="ECO:0007669"/>
    <property type="project" value="InterPro"/>
</dbReference>
<proteinExistence type="predicted"/>
<accession>A0AAN4NUG5</accession>
<evidence type="ECO:0000256" key="2">
    <source>
        <dbReference type="ARBA" id="ARBA00023163"/>
    </source>
</evidence>
<dbReference type="Gene3D" id="1.10.10.60">
    <property type="entry name" value="Homeodomain-like"/>
    <property type="match status" value="1"/>
</dbReference>
<evidence type="ECO:0000259" key="3">
    <source>
        <dbReference type="PROSITE" id="PS01124"/>
    </source>
</evidence>
<feature type="domain" description="HTH araC/xylS-type" evidence="3">
    <location>
        <begin position="1"/>
        <end position="27"/>
    </location>
</feature>
<protein>
    <submittedName>
        <fullName evidence="4">Bacterial regulatory helix-turn-helix s, AraC family protein</fullName>
    </submittedName>
</protein>
<dbReference type="InterPro" id="IPR009057">
    <property type="entry name" value="Homeodomain-like_sf"/>
</dbReference>
<evidence type="ECO:0000313" key="4">
    <source>
        <dbReference type="EMBL" id="EZJ86164.1"/>
    </source>
</evidence>
<keyword evidence="2" id="KW-0804">Transcription</keyword>
<evidence type="ECO:0000256" key="1">
    <source>
        <dbReference type="ARBA" id="ARBA00023015"/>
    </source>
</evidence>